<dbReference type="PANTHER" id="PTHR21569:SF1">
    <property type="entry name" value="SMALL RIBOSOMAL SUBUNIT PROTEIN US9M"/>
    <property type="match status" value="1"/>
</dbReference>
<sequence>MNLSLLRHSLKTPRLLSRSVFVPPAQLASVQSDNPRRPPRTPKLPPESPNFYTARPVYYDQVASLEKAIATTRTSLKNLHLLPLPDFARQSLPALHPLWKNQQEMAMDFQDKLTTTRYRRVTGLLNQLNDYHRIANTAGHSALATGIRNIIELFESGNKAAMLARGKRKKVVLDQYGRSYTVGKRKTSAARVWMIPIQEHREQLPPDSPEVLLGLEDVPKKSTVIPATILVNNIPLNEYFPIPADRERVTRPIKAAGALGAYNVFALVRGGGTTGQSDALGHGIAKGLVAHNPGLETLFRKSKLTRRDPRMVERKKTGMAKARKRYTWVKR</sequence>
<evidence type="ECO:0000256" key="4">
    <source>
        <dbReference type="RuleBase" id="RU003815"/>
    </source>
</evidence>
<keyword evidence="3 4" id="KW-0687">Ribonucleoprotein</keyword>
<dbReference type="InterPro" id="IPR000754">
    <property type="entry name" value="Ribosomal_uS9"/>
</dbReference>
<reference evidence="6 7" key="1">
    <citation type="journal article" name="Sci. Rep.">
        <title>Telomere-to-telomere assembled and centromere annotated genomes of the two main subspecies of the button mushroom Agaricus bisporus reveal especially polymorphic chromosome ends.</title>
        <authorList>
            <person name="Sonnenberg A.S.M."/>
            <person name="Sedaghat-Telgerd N."/>
            <person name="Lavrijssen B."/>
            <person name="Ohm R.A."/>
            <person name="Hendrickx P.M."/>
            <person name="Scholtmeijer K."/>
            <person name="Baars J.J.P."/>
            <person name="van Peer A."/>
        </authorList>
    </citation>
    <scope>NUCLEOTIDE SEQUENCE [LARGE SCALE GENOMIC DNA]</scope>
    <source>
        <strain evidence="6 7">H119_p4</strain>
    </source>
</reference>
<comment type="caution">
    <text evidence="6">The sequence shown here is derived from an EMBL/GenBank/DDBJ whole genome shotgun (WGS) entry which is preliminary data.</text>
</comment>
<organism evidence="6 7">
    <name type="scientific">Agaricus bisporus var. burnettii</name>
    <dbReference type="NCBI Taxonomy" id="192524"/>
    <lineage>
        <taxon>Eukaryota</taxon>
        <taxon>Fungi</taxon>
        <taxon>Dikarya</taxon>
        <taxon>Basidiomycota</taxon>
        <taxon>Agaricomycotina</taxon>
        <taxon>Agaricomycetes</taxon>
        <taxon>Agaricomycetidae</taxon>
        <taxon>Agaricales</taxon>
        <taxon>Agaricineae</taxon>
        <taxon>Agaricaceae</taxon>
        <taxon>Agaricus</taxon>
    </lineage>
</organism>
<dbReference type="GO" id="GO:0005763">
    <property type="term" value="C:mitochondrial small ribosomal subunit"/>
    <property type="evidence" value="ECO:0007669"/>
    <property type="project" value="TreeGrafter"/>
</dbReference>
<dbReference type="InterPro" id="IPR014721">
    <property type="entry name" value="Ribsml_uS5_D2-typ_fold_subgr"/>
</dbReference>
<evidence type="ECO:0000313" key="7">
    <source>
        <dbReference type="Proteomes" id="UP000629468"/>
    </source>
</evidence>
<dbReference type="OMA" id="RESAMWA"/>
<dbReference type="InterPro" id="IPR020574">
    <property type="entry name" value="Ribosomal_uS9_CS"/>
</dbReference>
<dbReference type="Pfam" id="PF00380">
    <property type="entry name" value="Ribosomal_S9"/>
    <property type="match status" value="1"/>
</dbReference>
<gene>
    <name evidence="6" type="ORF">Agabi119p4_1685</name>
</gene>
<comment type="similarity">
    <text evidence="1 4">Belongs to the universal ribosomal protein uS9 family.</text>
</comment>
<accession>A0A8H7KJ93</accession>
<evidence type="ECO:0008006" key="8">
    <source>
        <dbReference type="Google" id="ProtNLM"/>
    </source>
</evidence>
<dbReference type="InterPro" id="IPR020568">
    <property type="entry name" value="Ribosomal_Su5_D2-typ_SF"/>
</dbReference>
<proteinExistence type="inferred from homology"/>
<protein>
    <recommendedName>
        <fullName evidence="8">Ribosomal protein S5 domain 2-like protein</fullName>
    </recommendedName>
</protein>
<evidence type="ECO:0000256" key="1">
    <source>
        <dbReference type="ARBA" id="ARBA00005251"/>
    </source>
</evidence>
<dbReference type="Gene3D" id="3.30.230.10">
    <property type="match status" value="1"/>
</dbReference>
<evidence type="ECO:0000313" key="6">
    <source>
        <dbReference type="EMBL" id="KAF7782309.1"/>
    </source>
</evidence>
<dbReference type="GO" id="GO:0003735">
    <property type="term" value="F:structural constituent of ribosome"/>
    <property type="evidence" value="ECO:0007669"/>
    <property type="project" value="InterPro"/>
</dbReference>
<evidence type="ECO:0000256" key="3">
    <source>
        <dbReference type="ARBA" id="ARBA00023274"/>
    </source>
</evidence>
<evidence type="ECO:0000256" key="5">
    <source>
        <dbReference type="SAM" id="MobiDB-lite"/>
    </source>
</evidence>
<feature type="region of interest" description="Disordered" evidence="5">
    <location>
        <begin position="27"/>
        <end position="50"/>
    </location>
</feature>
<dbReference type="EMBL" id="JABXXO010000003">
    <property type="protein sequence ID" value="KAF7782309.1"/>
    <property type="molecule type" value="Genomic_DNA"/>
</dbReference>
<dbReference type="PANTHER" id="PTHR21569">
    <property type="entry name" value="RIBOSOMAL PROTEIN S9"/>
    <property type="match status" value="1"/>
</dbReference>
<dbReference type="Proteomes" id="UP000629468">
    <property type="component" value="Unassembled WGS sequence"/>
</dbReference>
<keyword evidence="2 4" id="KW-0689">Ribosomal protein</keyword>
<dbReference type="GO" id="GO:0006412">
    <property type="term" value="P:translation"/>
    <property type="evidence" value="ECO:0007669"/>
    <property type="project" value="InterPro"/>
</dbReference>
<evidence type="ECO:0000256" key="2">
    <source>
        <dbReference type="ARBA" id="ARBA00022980"/>
    </source>
</evidence>
<dbReference type="AlphaFoldDB" id="A0A8H7KJ93"/>
<name>A0A8H7KJ93_AGABI</name>
<dbReference type="SUPFAM" id="SSF54211">
    <property type="entry name" value="Ribosomal protein S5 domain 2-like"/>
    <property type="match status" value="1"/>
</dbReference>
<dbReference type="GO" id="GO:0003723">
    <property type="term" value="F:RNA binding"/>
    <property type="evidence" value="ECO:0007669"/>
    <property type="project" value="TreeGrafter"/>
</dbReference>
<dbReference type="PROSITE" id="PS00360">
    <property type="entry name" value="RIBOSOMAL_S9"/>
    <property type="match status" value="1"/>
</dbReference>